<gene>
    <name evidence="2" type="ORF">AVDCRST_MAG66-86</name>
</gene>
<dbReference type="EMBL" id="CADCUS010000010">
    <property type="protein sequence ID" value="CAA9377791.1"/>
    <property type="molecule type" value="Genomic_DNA"/>
</dbReference>
<sequence>DCRPRSPPGRLPGLPGAVRRRARRAARPPGRPPRLHHRGGDGCLPARDLADARQPGGTPGVRRVARHESRQPRTDRRRQPARLARDRASDGR</sequence>
<feature type="region of interest" description="Disordered" evidence="1">
    <location>
        <begin position="1"/>
        <end position="92"/>
    </location>
</feature>
<evidence type="ECO:0000256" key="1">
    <source>
        <dbReference type="SAM" id="MobiDB-lite"/>
    </source>
</evidence>
<name>A0A6J4N505_9PSEU</name>
<accession>A0A6J4N505</accession>
<organism evidence="2">
    <name type="scientific">uncultured Pseudonocardia sp</name>
    <dbReference type="NCBI Taxonomy" id="211455"/>
    <lineage>
        <taxon>Bacteria</taxon>
        <taxon>Bacillati</taxon>
        <taxon>Actinomycetota</taxon>
        <taxon>Actinomycetes</taxon>
        <taxon>Pseudonocardiales</taxon>
        <taxon>Pseudonocardiaceae</taxon>
        <taxon>Pseudonocardia</taxon>
        <taxon>environmental samples</taxon>
    </lineage>
</organism>
<feature type="compositionally biased region" description="Basic and acidic residues" evidence="1">
    <location>
        <begin position="66"/>
        <end position="92"/>
    </location>
</feature>
<feature type="compositionally biased region" description="Pro residues" evidence="1">
    <location>
        <begin position="1"/>
        <end position="10"/>
    </location>
</feature>
<feature type="non-terminal residue" evidence="2">
    <location>
        <position position="92"/>
    </location>
</feature>
<protein>
    <submittedName>
        <fullName evidence="2">Uncharacterized protein</fullName>
    </submittedName>
</protein>
<reference evidence="2" key="1">
    <citation type="submission" date="2020-02" db="EMBL/GenBank/DDBJ databases">
        <authorList>
            <person name="Meier V. D."/>
        </authorList>
    </citation>
    <scope>NUCLEOTIDE SEQUENCE</scope>
    <source>
        <strain evidence="2">AVDCRST_MAG66</strain>
    </source>
</reference>
<proteinExistence type="predicted"/>
<evidence type="ECO:0000313" key="2">
    <source>
        <dbReference type="EMBL" id="CAA9377791.1"/>
    </source>
</evidence>
<feature type="non-terminal residue" evidence="2">
    <location>
        <position position="1"/>
    </location>
</feature>
<dbReference type="AlphaFoldDB" id="A0A6J4N505"/>